<dbReference type="PRINTS" id="PR00463">
    <property type="entry name" value="EP450I"/>
</dbReference>
<evidence type="ECO:0000256" key="5">
    <source>
        <dbReference type="ARBA" id="ARBA00023004"/>
    </source>
</evidence>
<evidence type="ECO:0000256" key="7">
    <source>
        <dbReference type="RuleBase" id="RU000461"/>
    </source>
</evidence>
<evidence type="ECO:0000256" key="4">
    <source>
        <dbReference type="ARBA" id="ARBA00023002"/>
    </source>
</evidence>
<dbReference type="PRINTS" id="PR00385">
    <property type="entry name" value="P450"/>
</dbReference>
<keyword evidence="2 7" id="KW-0349">Heme</keyword>
<dbReference type="EMBL" id="CP043494">
    <property type="protein sequence ID" value="WNG50349.1"/>
    <property type="molecule type" value="Genomic_DNA"/>
</dbReference>
<keyword evidence="3 7" id="KW-0479">Metal-binding</keyword>
<protein>
    <submittedName>
        <fullName evidence="8">Cytochrome P450</fullName>
    </submittedName>
</protein>
<proteinExistence type="inferred from homology"/>
<organism evidence="8 9">
    <name type="scientific">Archangium minus</name>
    <dbReference type="NCBI Taxonomy" id="83450"/>
    <lineage>
        <taxon>Bacteria</taxon>
        <taxon>Pseudomonadati</taxon>
        <taxon>Myxococcota</taxon>
        <taxon>Myxococcia</taxon>
        <taxon>Myxococcales</taxon>
        <taxon>Cystobacterineae</taxon>
        <taxon>Archangiaceae</taxon>
        <taxon>Archangium</taxon>
    </lineage>
</organism>
<keyword evidence="5 7" id="KW-0408">Iron</keyword>
<evidence type="ECO:0000256" key="2">
    <source>
        <dbReference type="ARBA" id="ARBA00022617"/>
    </source>
</evidence>
<evidence type="ECO:0000256" key="3">
    <source>
        <dbReference type="ARBA" id="ARBA00022723"/>
    </source>
</evidence>
<dbReference type="PANTHER" id="PTHR24291">
    <property type="entry name" value="CYTOCHROME P450 FAMILY 4"/>
    <property type="match status" value="1"/>
</dbReference>
<dbReference type="InterPro" id="IPR002401">
    <property type="entry name" value="Cyt_P450_E_grp-I"/>
</dbReference>
<keyword evidence="6 7" id="KW-0503">Monooxygenase</keyword>
<evidence type="ECO:0000256" key="6">
    <source>
        <dbReference type="ARBA" id="ARBA00023033"/>
    </source>
</evidence>
<reference evidence="8 9" key="1">
    <citation type="submission" date="2019-08" db="EMBL/GenBank/DDBJ databases">
        <title>Archangium and Cystobacter genomes.</title>
        <authorList>
            <person name="Chen I.-C.K."/>
            <person name="Wielgoss S."/>
        </authorList>
    </citation>
    <scope>NUCLEOTIDE SEQUENCE [LARGE SCALE GENOMIC DNA]</scope>
    <source>
        <strain evidence="8 9">Cbm 6</strain>
    </source>
</reference>
<comment type="similarity">
    <text evidence="1 7">Belongs to the cytochrome P450 family.</text>
</comment>
<dbReference type="PROSITE" id="PS00086">
    <property type="entry name" value="CYTOCHROME_P450"/>
    <property type="match status" value="1"/>
</dbReference>
<keyword evidence="9" id="KW-1185">Reference proteome</keyword>
<evidence type="ECO:0000256" key="1">
    <source>
        <dbReference type="ARBA" id="ARBA00010617"/>
    </source>
</evidence>
<dbReference type="InterPro" id="IPR050196">
    <property type="entry name" value="Cytochrome_P450_Monoox"/>
</dbReference>
<dbReference type="CDD" id="cd20620">
    <property type="entry name" value="CYP132-like"/>
    <property type="match status" value="1"/>
</dbReference>
<dbReference type="PANTHER" id="PTHR24291:SF50">
    <property type="entry name" value="BIFUNCTIONAL ALBAFLAVENONE MONOOXYGENASE_TERPENE SYNTHASE"/>
    <property type="match status" value="1"/>
</dbReference>
<evidence type="ECO:0000313" key="8">
    <source>
        <dbReference type="EMBL" id="WNG50349.1"/>
    </source>
</evidence>
<accession>A0ABY9X4P3</accession>
<name>A0ABY9X4P3_9BACT</name>
<dbReference type="InterPro" id="IPR017972">
    <property type="entry name" value="Cyt_P450_CS"/>
</dbReference>
<dbReference type="Gene3D" id="1.10.630.10">
    <property type="entry name" value="Cytochrome P450"/>
    <property type="match status" value="1"/>
</dbReference>
<dbReference type="Proteomes" id="UP001611383">
    <property type="component" value="Chromosome"/>
</dbReference>
<dbReference type="SUPFAM" id="SSF48264">
    <property type="entry name" value="Cytochrome P450"/>
    <property type="match status" value="1"/>
</dbReference>
<evidence type="ECO:0000313" key="9">
    <source>
        <dbReference type="Proteomes" id="UP001611383"/>
    </source>
</evidence>
<keyword evidence="4 7" id="KW-0560">Oxidoreductase</keyword>
<dbReference type="InterPro" id="IPR036396">
    <property type="entry name" value="Cyt_P450_sf"/>
</dbReference>
<dbReference type="RefSeq" id="WP_395809312.1">
    <property type="nucleotide sequence ID" value="NZ_CP043494.1"/>
</dbReference>
<dbReference type="Pfam" id="PF00067">
    <property type="entry name" value="p450"/>
    <property type="match status" value="1"/>
</dbReference>
<gene>
    <name evidence="8" type="ORF">F0U60_44120</name>
</gene>
<dbReference type="InterPro" id="IPR001128">
    <property type="entry name" value="Cyt_P450"/>
</dbReference>
<sequence>MRQESIHPPPSSRRPPGPRGLRFLRGLPDMLGNPLRFLREVASEYGEVISLGHGMRPFYLVVHPLGVKQVLQDNAARYKKSDLTTQKFKPFLGKGLVVSEGGLWRSQRRLMGPCFTRQKLERLFPLMAQVTQEMLERWRELAARGQPLDMGEEMKRLTLGIASRTMFSTDVSGDADLIGPAIRTAQHYVARQMTSMTGLANYLLLPQRAAFRQATDDINSVVLRIIRQRRQNPDDKGDLLSALLLAQDAQTGQCMDDAQLLDEVKGILVAGFESTATVLTWAWYLLDQHPEARQRLEAEAREVLGGRAPTLDDLPRLVYTRAVFEEALRLYPPVWMTLRTPLEDDCIGGYRIPAGSVVLLSPYVTQRLPELWPRPDDFEPERFAPERSAERSRFAYFPFGGGPRTCMGNGFALMEAQVILAMVAARYRLALVPGQRVEPLPLLTLQPRHPFQMRALPAADSTRGANAV</sequence>